<dbReference type="GO" id="GO:0008061">
    <property type="term" value="F:chitin binding"/>
    <property type="evidence" value="ECO:0007669"/>
    <property type="project" value="InterPro"/>
</dbReference>
<keyword evidence="1" id="KW-0677">Repeat</keyword>
<comment type="caution">
    <text evidence="5">The sequence shown here is derived from an EMBL/GenBank/DDBJ whole genome shotgun (WGS) entry which is preliminary data.</text>
</comment>
<keyword evidence="2" id="KW-1015">Disulfide bond</keyword>
<dbReference type="PROSITE" id="PS50940">
    <property type="entry name" value="CHIT_BIND_II"/>
    <property type="match status" value="1"/>
</dbReference>
<dbReference type="SUPFAM" id="SSF82895">
    <property type="entry name" value="TSP-1 type 1 repeat"/>
    <property type="match status" value="2"/>
</dbReference>
<evidence type="ECO:0000313" key="5">
    <source>
        <dbReference type="EMBL" id="OWF55826.1"/>
    </source>
</evidence>
<dbReference type="SMART" id="SM00209">
    <property type="entry name" value="TSP1"/>
    <property type="match status" value="10"/>
</dbReference>
<dbReference type="Gene3D" id="2.20.100.10">
    <property type="entry name" value="Thrombospondin type-1 (TSP1) repeat"/>
    <property type="match status" value="7"/>
</dbReference>
<dbReference type="SUPFAM" id="SSF57625">
    <property type="entry name" value="Invertebrate chitin-binding proteins"/>
    <property type="match status" value="1"/>
</dbReference>
<evidence type="ECO:0000256" key="3">
    <source>
        <dbReference type="SAM" id="SignalP"/>
    </source>
</evidence>
<sequence length="673" mass="74968">MKVLWISILVLGLYAGYVYTEETNDENGDVKNSQSSTECQCSEWDTWSGFSACSKHCGRGKQGRSRTRHCNQTVAMTSQGEVSCTRHATQYRFCNTQDCGCDVVCSPWSGWTNGTCSVFCGGGSLPRTRYRKCQGNQGCPEQDQNLIPCNIKPCSQCSCDLWSSWSSYGLCSVTCGQGVQIRNRKRVCRSLAIGQNCTSATVETSTSPCNYGVCCDEICLPWSTWRNDSCSVTCGEGTSARSRTRLCPLQSCAEQSTEVDSCKKETCQSTCETTCSPWGNVTTSPCTVTCGGGTRLHTSVRNCIHSDCVSENVMEDSCNFHACQRTCDVDCGSWGAWSEGNCSSVCDDGIRTRYRNRTCPHQDCTKRDRQDDTCRDRTCTGTCDLQCSPWGEWQEGNCSKSCDEGVVIRTRFRGCPATVGDCRQKQEVESPCYLETCSDTCDVNCSLWADWRTGPCSTTCDTGSHLRKRFRKCPAKIMDCEHSEQETSPCHLRTCPVTCDRLCNPWSQWMGVVCSTTCDKGVVMRTRVRTCRFQNKDCGIYENLTAPCNMGTCPDTCDKNCTSWSPWMEIGACSRSCGSGLQTLQRVRSCGRSDCQALESTHRQCMRGICIDKIKDIRPVCQSSGTFYPHLTDCTKFFHCLWTIPVELQCPLGTGWVQERGVCDYKWRIPNCR</sequence>
<dbReference type="InterPro" id="IPR052065">
    <property type="entry name" value="Compl_asym_regulator"/>
</dbReference>
<evidence type="ECO:0000256" key="2">
    <source>
        <dbReference type="ARBA" id="ARBA00023157"/>
    </source>
</evidence>
<dbReference type="PANTHER" id="PTHR22906">
    <property type="entry name" value="PROPERDIN"/>
    <property type="match status" value="1"/>
</dbReference>
<dbReference type="PANTHER" id="PTHR22906:SF21">
    <property type="entry name" value="SEMA DOMAIN-CONTAINING PROTEIN"/>
    <property type="match status" value="1"/>
</dbReference>
<dbReference type="OrthoDB" id="6057617at2759"/>
<name>A0A210R4C9_MIZYE</name>
<organism evidence="5 6">
    <name type="scientific">Mizuhopecten yessoensis</name>
    <name type="common">Japanese scallop</name>
    <name type="synonym">Patinopecten yessoensis</name>
    <dbReference type="NCBI Taxonomy" id="6573"/>
    <lineage>
        <taxon>Eukaryota</taxon>
        <taxon>Metazoa</taxon>
        <taxon>Spiralia</taxon>
        <taxon>Lophotrochozoa</taxon>
        <taxon>Mollusca</taxon>
        <taxon>Bivalvia</taxon>
        <taxon>Autobranchia</taxon>
        <taxon>Pteriomorphia</taxon>
        <taxon>Pectinida</taxon>
        <taxon>Pectinoidea</taxon>
        <taxon>Pectinidae</taxon>
        <taxon>Mizuhopecten</taxon>
    </lineage>
</organism>
<dbReference type="InterPro" id="IPR036383">
    <property type="entry name" value="TSP1_rpt_sf"/>
</dbReference>
<reference evidence="5 6" key="1">
    <citation type="journal article" date="2017" name="Nat. Ecol. Evol.">
        <title>Scallop genome provides insights into evolution of bilaterian karyotype and development.</title>
        <authorList>
            <person name="Wang S."/>
            <person name="Zhang J."/>
            <person name="Jiao W."/>
            <person name="Li J."/>
            <person name="Xun X."/>
            <person name="Sun Y."/>
            <person name="Guo X."/>
            <person name="Huan P."/>
            <person name="Dong B."/>
            <person name="Zhang L."/>
            <person name="Hu X."/>
            <person name="Sun X."/>
            <person name="Wang J."/>
            <person name="Zhao C."/>
            <person name="Wang Y."/>
            <person name="Wang D."/>
            <person name="Huang X."/>
            <person name="Wang R."/>
            <person name="Lv J."/>
            <person name="Li Y."/>
            <person name="Zhang Z."/>
            <person name="Liu B."/>
            <person name="Lu W."/>
            <person name="Hui Y."/>
            <person name="Liang J."/>
            <person name="Zhou Z."/>
            <person name="Hou R."/>
            <person name="Li X."/>
            <person name="Liu Y."/>
            <person name="Li H."/>
            <person name="Ning X."/>
            <person name="Lin Y."/>
            <person name="Zhao L."/>
            <person name="Xing Q."/>
            <person name="Dou J."/>
            <person name="Li Y."/>
            <person name="Mao J."/>
            <person name="Guo H."/>
            <person name="Dou H."/>
            <person name="Li T."/>
            <person name="Mu C."/>
            <person name="Jiang W."/>
            <person name="Fu Q."/>
            <person name="Fu X."/>
            <person name="Miao Y."/>
            <person name="Liu J."/>
            <person name="Yu Q."/>
            <person name="Li R."/>
            <person name="Liao H."/>
            <person name="Li X."/>
            <person name="Kong Y."/>
            <person name="Jiang Z."/>
            <person name="Chourrout D."/>
            <person name="Li R."/>
            <person name="Bao Z."/>
        </authorList>
    </citation>
    <scope>NUCLEOTIDE SEQUENCE [LARGE SCALE GENOMIC DNA]</scope>
    <source>
        <strain evidence="5 6">PY_sf001</strain>
    </source>
</reference>
<dbReference type="Proteomes" id="UP000242188">
    <property type="component" value="Unassembled WGS sequence"/>
</dbReference>
<evidence type="ECO:0000313" key="6">
    <source>
        <dbReference type="Proteomes" id="UP000242188"/>
    </source>
</evidence>
<accession>A0A210R4C9</accession>
<feature type="chain" id="PRO_5013301506" evidence="3">
    <location>
        <begin position="21"/>
        <end position="673"/>
    </location>
</feature>
<dbReference type="Pfam" id="PF00090">
    <property type="entry name" value="TSP_1"/>
    <property type="match status" value="8"/>
</dbReference>
<evidence type="ECO:0000256" key="1">
    <source>
        <dbReference type="ARBA" id="ARBA00022737"/>
    </source>
</evidence>
<feature type="signal peptide" evidence="3">
    <location>
        <begin position="1"/>
        <end position="20"/>
    </location>
</feature>
<dbReference type="InterPro" id="IPR036508">
    <property type="entry name" value="Chitin-bd_dom_sf"/>
</dbReference>
<dbReference type="InterPro" id="IPR000884">
    <property type="entry name" value="TSP1_rpt"/>
</dbReference>
<feature type="domain" description="Chitin-binding type-2" evidence="4">
    <location>
        <begin position="618"/>
        <end position="673"/>
    </location>
</feature>
<dbReference type="PROSITE" id="PS50092">
    <property type="entry name" value="TSP1"/>
    <property type="match status" value="10"/>
</dbReference>
<dbReference type="EMBL" id="NEDP02000462">
    <property type="protein sequence ID" value="OWF55826.1"/>
    <property type="molecule type" value="Genomic_DNA"/>
</dbReference>
<dbReference type="AlphaFoldDB" id="A0A210R4C9"/>
<dbReference type="GO" id="GO:0005576">
    <property type="term" value="C:extracellular region"/>
    <property type="evidence" value="ECO:0007669"/>
    <property type="project" value="InterPro"/>
</dbReference>
<gene>
    <name evidence="5" type="ORF">KP79_PYT10868</name>
</gene>
<protein>
    <submittedName>
        <fullName evidence="5">Hemicentin-1</fullName>
    </submittedName>
</protein>
<keyword evidence="3" id="KW-0732">Signal</keyword>
<evidence type="ECO:0000259" key="4">
    <source>
        <dbReference type="PROSITE" id="PS50940"/>
    </source>
</evidence>
<dbReference type="SMART" id="SM00494">
    <property type="entry name" value="ChtBD2"/>
    <property type="match status" value="1"/>
</dbReference>
<proteinExistence type="predicted"/>
<dbReference type="InterPro" id="IPR002557">
    <property type="entry name" value="Chitin-bd_dom"/>
</dbReference>
<keyword evidence="6" id="KW-1185">Reference proteome</keyword>